<reference evidence="1 2" key="1">
    <citation type="journal article" date="2013" name="Mar. Genomics">
        <title>Expression of sulfatases in Rhodopirellula baltica and the diversity of sulfatases in the genus Rhodopirellula.</title>
        <authorList>
            <person name="Wegner C.E."/>
            <person name="Richter-Heitmann T."/>
            <person name="Klindworth A."/>
            <person name="Klockow C."/>
            <person name="Richter M."/>
            <person name="Achstetter T."/>
            <person name="Glockner F.O."/>
            <person name="Harder J."/>
        </authorList>
    </citation>
    <scope>NUCLEOTIDE SEQUENCE [LARGE SCALE GENOMIC DNA]</scope>
    <source>
        <strain evidence="1 2">WH47</strain>
    </source>
</reference>
<name>F2APN7_RHOBT</name>
<dbReference type="Proteomes" id="UP000006222">
    <property type="component" value="Unassembled WGS sequence"/>
</dbReference>
<dbReference type="EMBL" id="AFAR01000094">
    <property type="protein sequence ID" value="EGF28304.1"/>
    <property type="molecule type" value="Genomic_DNA"/>
</dbReference>
<accession>F2APN7</accession>
<evidence type="ECO:0000313" key="2">
    <source>
        <dbReference type="Proteomes" id="UP000006222"/>
    </source>
</evidence>
<proteinExistence type="predicted"/>
<sequence length="59" mass="6901">MIAMMRLILCRIQRHRLIDLPPNLQRDRDPPTVAIRFEHPTNPPSQKQSWLALNFLLGA</sequence>
<gene>
    <name evidence="1" type="ORF">RBWH47_04279</name>
</gene>
<dbReference type="PATRIC" id="fig|991778.3.peg.1751"/>
<evidence type="ECO:0000313" key="1">
    <source>
        <dbReference type="EMBL" id="EGF28304.1"/>
    </source>
</evidence>
<comment type="caution">
    <text evidence="1">The sequence shown here is derived from an EMBL/GenBank/DDBJ whole genome shotgun (WGS) entry which is preliminary data.</text>
</comment>
<organism evidence="1 2">
    <name type="scientific">Rhodopirellula baltica WH47</name>
    <dbReference type="NCBI Taxonomy" id="991778"/>
    <lineage>
        <taxon>Bacteria</taxon>
        <taxon>Pseudomonadati</taxon>
        <taxon>Planctomycetota</taxon>
        <taxon>Planctomycetia</taxon>
        <taxon>Pirellulales</taxon>
        <taxon>Pirellulaceae</taxon>
        <taxon>Rhodopirellula</taxon>
    </lineage>
</organism>
<protein>
    <submittedName>
        <fullName evidence="1">Uncharacterized protein</fullName>
    </submittedName>
</protein>
<dbReference type="AlphaFoldDB" id="F2APN7"/>